<dbReference type="GO" id="GO:0005739">
    <property type="term" value="C:mitochondrion"/>
    <property type="evidence" value="ECO:0007669"/>
    <property type="project" value="GOC"/>
</dbReference>
<gene>
    <name evidence="2" type="ORF">D0Z07_4118</name>
</gene>
<protein>
    <submittedName>
        <fullName evidence="2">Uncharacterized protein</fullName>
    </submittedName>
</protein>
<organism evidence="2 3">
    <name type="scientific">Hyphodiscus hymeniophilus</name>
    <dbReference type="NCBI Taxonomy" id="353542"/>
    <lineage>
        <taxon>Eukaryota</taxon>
        <taxon>Fungi</taxon>
        <taxon>Dikarya</taxon>
        <taxon>Ascomycota</taxon>
        <taxon>Pezizomycotina</taxon>
        <taxon>Leotiomycetes</taxon>
        <taxon>Helotiales</taxon>
        <taxon>Hyphodiscaceae</taxon>
        <taxon>Hyphodiscus</taxon>
    </lineage>
</organism>
<dbReference type="EMBL" id="VNKQ01000008">
    <property type="protein sequence ID" value="KAG0649413.1"/>
    <property type="molecule type" value="Genomic_DNA"/>
</dbReference>
<accession>A0A9P6VKR5</accession>
<dbReference type="Proteomes" id="UP000785200">
    <property type="component" value="Unassembled WGS sequence"/>
</dbReference>
<evidence type="ECO:0000313" key="3">
    <source>
        <dbReference type="Proteomes" id="UP000785200"/>
    </source>
</evidence>
<keyword evidence="1" id="KW-0472">Membrane</keyword>
<reference evidence="2" key="1">
    <citation type="submission" date="2019-07" db="EMBL/GenBank/DDBJ databases">
        <title>Hyphodiscus hymeniophilus genome sequencing and assembly.</title>
        <authorList>
            <person name="Kramer G."/>
            <person name="Nodwell J."/>
        </authorList>
    </citation>
    <scope>NUCLEOTIDE SEQUENCE</scope>
    <source>
        <strain evidence="2">ATCC 34498</strain>
    </source>
</reference>
<feature type="transmembrane region" description="Helical" evidence="1">
    <location>
        <begin position="69"/>
        <end position="88"/>
    </location>
</feature>
<name>A0A9P6VKR5_9HELO</name>
<keyword evidence="3" id="KW-1185">Reference proteome</keyword>
<sequence length="116" mass="12594">MVFIPGLCSPLTGPTSLPMAPSKASSPSRVIAANRIRYKVNTNVHGWNLTNTTRLYVDSLSAIDTQGHGITLGAFGGVAGVFALFFFSDIPRVRKDIMQAENSPYWTEVREGDSSF</sequence>
<dbReference type="GO" id="GO:0006122">
    <property type="term" value="P:mitochondrial electron transport, ubiquinol to cytochrome c"/>
    <property type="evidence" value="ECO:0007669"/>
    <property type="project" value="InterPro"/>
</dbReference>
<evidence type="ECO:0000313" key="2">
    <source>
        <dbReference type="EMBL" id="KAG0649413.1"/>
    </source>
</evidence>
<dbReference type="AlphaFoldDB" id="A0A9P6VKR5"/>
<comment type="caution">
    <text evidence="2">The sequence shown here is derived from an EMBL/GenBank/DDBJ whole genome shotgun (WGS) entry which is preliminary data.</text>
</comment>
<proteinExistence type="predicted"/>
<dbReference type="Pfam" id="PF09796">
    <property type="entry name" value="QCR10"/>
    <property type="match status" value="1"/>
</dbReference>
<keyword evidence="1" id="KW-1133">Transmembrane helix</keyword>
<keyword evidence="1" id="KW-0812">Transmembrane</keyword>
<dbReference type="InterPro" id="IPR019182">
    <property type="entry name" value="Cytochrome_b-c1_su10_fun"/>
</dbReference>
<dbReference type="OrthoDB" id="2391627at2759"/>
<evidence type="ECO:0000256" key="1">
    <source>
        <dbReference type="SAM" id="Phobius"/>
    </source>
</evidence>